<dbReference type="PANTHER" id="PTHR30185:SF12">
    <property type="entry name" value="TRANSCRIPTIONAL REGULATOR MANR"/>
    <property type="match status" value="1"/>
</dbReference>
<gene>
    <name evidence="4" type="ORF">C0Z10_00070</name>
</gene>
<dbReference type="SUPFAM" id="SSF55804">
    <property type="entry name" value="Phoshotransferase/anion transport protein"/>
    <property type="match status" value="1"/>
</dbReference>
<dbReference type="Pfam" id="PF08279">
    <property type="entry name" value="HTH_11"/>
    <property type="match status" value="1"/>
</dbReference>
<dbReference type="InterPro" id="IPR050661">
    <property type="entry name" value="BglG_antiterminators"/>
</dbReference>
<dbReference type="PROSITE" id="PS51094">
    <property type="entry name" value="PTS_EIIA_TYPE_2"/>
    <property type="match status" value="1"/>
</dbReference>
<dbReference type="EMBL" id="CP025570">
    <property type="protein sequence ID" value="AZZ38414.1"/>
    <property type="molecule type" value="Genomic_DNA"/>
</dbReference>
<dbReference type="Proteomes" id="UP000285875">
    <property type="component" value="Chromosome"/>
</dbReference>
<dbReference type="InterPro" id="IPR036634">
    <property type="entry name" value="PRD_sf"/>
</dbReference>
<protein>
    <submittedName>
        <fullName evidence="4">PRD domain-containing protein</fullName>
    </submittedName>
</protein>
<dbReference type="AlphaFoldDB" id="A0A3Q9UC67"/>
<evidence type="ECO:0000256" key="1">
    <source>
        <dbReference type="ARBA" id="ARBA00022737"/>
    </source>
</evidence>
<dbReference type="GO" id="GO:0006355">
    <property type="term" value="P:regulation of DNA-templated transcription"/>
    <property type="evidence" value="ECO:0007669"/>
    <property type="project" value="InterPro"/>
</dbReference>
<keyword evidence="1" id="KW-0677">Repeat</keyword>
<evidence type="ECO:0000313" key="4">
    <source>
        <dbReference type="EMBL" id="AZZ38414.1"/>
    </source>
</evidence>
<dbReference type="PROSITE" id="PS00372">
    <property type="entry name" value="PTS_EIIA_TYPE_2_HIS"/>
    <property type="match status" value="1"/>
</dbReference>
<dbReference type="Gene3D" id="1.10.10.10">
    <property type="entry name" value="Winged helix-like DNA-binding domain superfamily/Winged helix DNA-binding domain"/>
    <property type="match status" value="1"/>
</dbReference>
<reference evidence="5" key="1">
    <citation type="submission" date="2017-12" db="EMBL/GenBank/DDBJ databases">
        <title>Whole genome sequencing of Acidipropionibacterium jensenii strains JS279 and JS280.</title>
        <authorList>
            <person name="Deptula P."/>
            <person name="Laine P."/>
            <person name="Smolander O.-P."/>
            <person name="Paulin L."/>
            <person name="Auvinen P."/>
            <person name="Varmanen P."/>
        </authorList>
    </citation>
    <scope>NUCLEOTIDE SEQUENCE [LARGE SCALE GENOMIC DNA]</scope>
    <source>
        <strain evidence="5">JS280</strain>
    </source>
</reference>
<dbReference type="RefSeq" id="WP_097798040.1">
    <property type="nucleotide sequence ID" value="NZ_CP025570.1"/>
</dbReference>
<dbReference type="Pfam" id="PF00874">
    <property type="entry name" value="PRD"/>
    <property type="match status" value="1"/>
</dbReference>
<feature type="domain" description="PRD" evidence="3">
    <location>
        <begin position="278"/>
        <end position="384"/>
    </location>
</feature>
<dbReference type="PANTHER" id="PTHR30185">
    <property type="entry name" value="CRYPTIC BETA-GLUCOSIDE BGL OPERON ANTITERMINATOR"/>
    <property type="match status" value="1"/>
</dbReference>
<dbReference type="InterPro" id="IPR013196">
    <property type="entry name" value="HTH_11"/>
</dbReference>
<dbReference type="InterPro" id="IPR016152">
    <property type="entry name" value="PTrfase/Anion_transptr"/>
</dbReference>
<evidence type="ECO:0000259" key="2">
    <source>
        <dbReference type="PROSITE" id="PS51094"/>
    </source>
</evidence>
<evidence type="ECO:0000313" key="5">
    <source>
        <dbReference type="Proteomes" id="UP000285875"/>
    </source>
</evidence>
<dbReference type="Gene3D" id="3.40.930.10">
    <property type="entry name" value="Mannitol-specific EII, Chain A"/>
    <property type="match status" value="1"/>
</dbReference>
<dbReference type="InterPro" id="IPR036388">
    <property type="entry name" value="WH-like_DNA-bd_sf"/>
</dbReference>
<dbReference type="InterPro" id="IPR011608">
    <property type="entry name" value="PRD"/>
</dbReference>
<dbReference type="Gene3D" id="1.10.1790.10">
    <property type="entry name" value="PRD domain"/>
    <property type="match status" value="1"/>
</dbReference>
<dbReference type="InterPro" id="IPR002178">
    <property type="entry name" value="PTS_EIIA_type-2_dom"/>
</dbReference>
<dbReference type="SUPFAM" id="SSF63520">
    <property type="entry name" value="PTS-regulatory domain, PRD"/>
    <property type="match status" value="1"/>
</dbReference>
<dbReference type="Pfam" id="PF00359">
    <property type="entry name" value="PTS_EIIA_2"/>
    <property type="match status" value="1"/>
</dbReference>
<sequence length="630" mass="69568">MNQEREQQLVERLGRAEAWTTSSSLADALGVTRRSIRNYVASINRHSRNHEIIESSPRGYRLNTAAYAVYRESSSAGEAATPRQRLYDLVRTLVDSDDGVDLYELADQLAVSDSTVESDLGRVRRILPEGLGLSRSGSIVALAGGERAKRRLLSRMFHDETEHGVVGLEAIQREFVPDHLSEFKTDLVSALREAGYYVNDFGIDSALLHIAIAVDRTRKAPVAEAAEAVPDDPVARIIAGLTAQHFDVALSGDDLEYLPSLLAVHAITPLLNDAGRSYLDPKIVAVVRSVIEDVGREYLIDLSDDEFINRFALHVRSLLRRASQRAYSRNPLAGSIKTSYPMTYELSVYVARGLQKRLGVTFNDDEIAYIALHIGAYLSERAQAEDRVTCTIVCPTYYDLQTTLRDRVQVMLGDVLDVKMLIARTDVDWDHLGTDLVLTTIDPPVPSPSVLVIKPFFSPADADLVRGVLARIRTTRRRRAIKENLLAYFDESLFVRDAPLTGADDTIRMLGDRMVAAGAITSQYVAGALERERLSSTVFADGLAVPHALEMSARRTVIAVAINGSSIPWGGKRVNVAAFVAFSSDSRSDFQTFFDQFIAVFSDGSNLRRIVERATSFQAFIAELTAILDS</sequence>
<dbReference type="KEGG" id="aji:C0Z10_00070"/>
<accession>A0A3Q9UC67</accession>
<evidence type="ECO:0000259" key="3">
    <source>
        <dbReference type="PROSITE" id="PS51372"/>
    </source>
</evidence>
<feature type="domain" description="PTS EIIA type-2" evidence="2">
    <location>
        <begin position="487"/>
        <end position="630"/>
    </location>
</feature>
<dbReference type="PROSITE" id="PS51372">
    <property type="entry name" value="PRD_2"/>
    <property type="match status" value="1"/>
</dbReference>
<organism evidence="4 5">
    <name type="scientific">Acidipropionibacterium jensenii</name>
    <dbReference type="NCBI Taxonomy" id="1749"/>
    <lineage>
        <taxon>Bacteria</taxon>
        <taxon>Bacillati</taxon>
        <taxon>Actinomycetota</taxon>
        <taxon>Actinomycetes</taxon>
        <taxon>Propionibacteriales</taxon>
        <taxon>Propionibacteriaceae</taxon>
        <taxon>Acidipropionibacterium</taxon>
    </lineage>
</organism>
<name>A0A3Q9UC67_9ACTN</name>
<proteinExistence type="predicted"/>